<organism evidence="2 3">
    <name type="scientific">Ceratodon purpureus</name>
    <name type="common">Fire moss</name>
    <name type="synonym">Dicranum purpureum</name>
    <dbReference type="NCBI Taxonomy" id="3225"/>
    <lineage>
        <taxon>Eukaryota</taxon>
        <taxon>Viridiplantae</taxon>
        <taxon>Streptophyta</taxon>
        <taxon>Embryophyta</taxon>
        <taxon>Bryophyta</taxon>
        <taxon>Bryophytina</taxon>
        <taxon>Bryopsida</taxon>
        <taxon>Dicranidae</taxon>
        <taxon>Pseudoditrichales</taxon>
        <taxon>Ditrichaceae</taxon>
        <taxon>Ceratodon</taxon>
    </lineage>
</organism>
<reference evidence="2" key="1">
    <citation type="submission" date="2020-06" db="EMBL/GenBank/DDBJ databases">
        <title>WGS assembly of Ceratodon purpureus strain R40.</title>
        <authorList>
            <person name="Carey S.B."/>
            <person name="Jenkins J."/>
            <person name="Shu S."/>
            <person name="Lovell J.T."/>
            <person name="Sreedasyam A."/>
            <person name="Maumus F."/>
            <person name="Tiley G.P."/>
            <person name="Fernandez-Pozo N."/>
            <person name="Barry K."/>
            <person name="Chen C."/>
            <person name="Wang M."/>
            <person name="Lipzen A."/>
            <person name="Daum C."/>
            <person name="Saski C.A."/>
            <person name="Payton A.C."/>
            <person name="Mcbreen J.C."/>
            <person name="Conrad R.E."/>
            <person name="Kollar L.M."/>
            <person name="Olsson S."/>
            <person name="Huttunen S."/>
            <person name="Landis J.B."/>
            <person name="Wickett N.J."/>
            <person name="Johnson M.G."/>
            <person name="Rensing S.A."/>
            <person name="Grimwood J."/>
            <person name="Schmutz J."/>
            <person name="Mcdaniel S.F."/>
        </authorList>
    </citation>
    <scope>NUCLEOTIDE SEQUENCE</scope>
    <source>
        <strain evidence="2">R40</strain>
    </source>
</reference>
<sequence length="183" mass="19786">MISMAKPKATEIPTWLEAVPFREQALSAVPCIRKPHASRNSWTWAGTTSLTKLSVALAKPPWAWPSKNGSADAPEFSSMSTISTTFPSSCSLFFPLVLSLVFSLIFFLIFSLVSSLIFSSFSSTFSFTASCSSVNFCTSTFVTRISLSFTRSSLASMRSMSSKLISASLSLPSSPKTSASIMR</sequence>
<keyword evidence="1" id="KW-1133">Transmembrane helix</keyword>
<feature type="transmembrane region" description="Helical" evidence="1">
    <location>
        <begin position="124"/>
        <end position="147"/>
    </location>
</feature>
<accession>A0A8T0IWI3</accession>
<evidence type="ECO:0000313" key="2">
    <source>
        <dbReference type="EMBL" id="KAG0587021.1"/>
    </source>
</evidence>
<protein>
    <submittedName>
        <fullName evidence="2">Uncharacterized protein</fullName>
    </submittedName>
</protein>
<evidence type="ECO:0000313" key="3">
    <source>
        <dbReference type="Proteomes" id="UP000822688"/>
    </source>
</evidence>
<comment type="caution">
    <text evidence="2">The sequence shown here is derived from an EMBL/GenBank/DDBJ whole genome shotgun (WGS) entry which is preliminary data.</text>
</comment>
<keyword evidence="3" id="KW-1185">Reference proteome</keyword>
<feature type="transmembrane region" description="Helical" evidence="1">
    <location>
        <begin position="92"/>
        <end position="118"/>
    </location>
</feature>
<dbReference type="EMBL" id="CM026422">
    <property type="protein sequence ID" value="KAG0587021.1"/>
    <property type="molecule type" value="Genomic_DNA"/>
</dbReference>
<keyword evidence="1" id="KW-0472">Membrane</keyword>
<gene>
    <name evidence="2" type="ORF">KC19_2G134800</name>
</gene>
<dbReference type="AlphaFoldDB" id="A0A8T0IWI3"/>
<dbReference type="Proteomes" id="UP000822688">
    <property type="component" value="Chromosome 2"/>
</dbReference>
<evidence type="ECO:0000256" key="1">
    <source>
        <dbReference type="SAM" id="Phobius"/>
    </source>
</evidence>
<keyword evidence="1" id="KW-0812">Transmembrane</keyword>
<proteinExistence type="predicted"/>
<name>A0A8T0IWI3_CERPU</name>